<evidence type="ECO:0000313" key="3">
    <source>
        <dbReference type="Proteomes" id="UP000315234"/>
    </source>
</evidence>
<dbReference type="EMBL" id="BJLD01000001">
    <property type="protein sequence ID" value="GEA42775.1"/>
    <property type="molecule type" value="Genomic_DNA"/>
</dbReference>
<keyword evidence="1" id="KW-0472">Membrane</keyword>
<organism evidence="2 3">
    <name type="scientific">Corynebacterium striatum</name>
    <dbReference type="NCBI Taxonomy" id="43770"/>
    <lineage>
        <taxon>Bacteria</taxon>
        <taxon>Bacillati</taxon>
        <taxon>Actinomycetota</taxon>
        <taxon>Actinomycetes</taxon>
        <taxon>Mycobacteriales</taxon>
        <taxon>Corynebacteriaceae</taxon>
        <taxon>Corynebacterium</taxon>
    </lineage>
</organism>
<comment type="caution">
    <text evidence="2">The sequence shown here is derived from an EMBL/GenBank/DDBJ whole genome shotgun (WGS) entry which is preliminary data.</text>
</comment>
<dbReference type="Proteomes" id="UP000315234">
    <property type="component" value="Unassembled WGS sequence"/>
</dbReference>
<dbReference type="AlphaFoldDB" id="A0ABC9ZKP4"/>
<sequence length="70" mass="6874">MGVPAASIAAPAAAIIELVGVIAAAGLMLVAAGPGMHSLDQLFFSKKAKVASKATTSLPLTSPIGVRGIF</sequence>
<accession>A0ABC9ZKP4</accession>
<evidence type="ECO:0000313" key="2">
    <source>
        <dbReference type="EMBL" id="GEA42775.1"/>
    </source>
</evidence>
<evidence type="ECO:0000256" key="1">
    <source>
        <dbReference type="SAM" id="Phobius"/>
    </source>
</evidence>
<protein>
    <submittedName>
        <fullName evidence="2">Uncharacterized protein</fullName>
    </submittedName>
</protein>
<keyword evidence="1" id="KW-0812">Transmembrane</keyword>
<proteinExistence type="predicted"/>
<gene>
    <name evidence="2" type="ORF">Cst04h_09450</name>
</gene>
<feature type="transmembrane region" description="Helical" evidence="1">
    <location>
        <begin position="12"/>
        <end position="32"/>
    </location>
</feature>
<keyword evidence="1" id="KW-1133">Transmembrane helix</keyword>
<reference evidence="2 3" key="1">
    <citation type="submission" date="2019-06" db="EMBL/GenBank/DDBJ databases">
        <title>Draft genome sequence of Corynebacterium striatum NBRC 15291.</title>
        <authorList>
            <person name="Miura T."/>
            <person name="Furukawa M."/>
            <person name="Shimamura M."/>
            <person name="Ohyama Y."/>
            <person name="Yamazoe A."/>
            <person name="Kawasaki H."/>
        </authorList>
    </citation>
    <scope>NUCLEOTIDE SEQUENCE [LARGE SCALE GENOMIC DNA]</scope>
    <source>
        <strain evidence="2 3">NBRC 15291</strain>
    </source>
</reference>
<name>A0ABC9ZKP4_CORST</name>